<dbReference type="InterPro" id="IPR048682">
    <property type="entry name" value="COG4"/>
</dbReference>
<dbReference type="PANTHER" id="PTHR24016">
    <property type="entry name" value="CONSERVED OLIGOMERIC GOLGI COMPLEX SUBUNIT 4"/>
    <property type="match status" value="1"/>
</dbReference>
<dbReference type="InterPro" id="IPR048684">
    <property type="entry name" value="COG4_C"/>
</dbReference>
<feature type="region of interest" description="Disordered" evidence="1">
    <location>
        <begin position="1"/>
        <end position="37"/>
    </location>
</feature>
<keyword evidence="4" id="KW-1185">Reference proteome</keyword>
<dbReference type="Proteomes" id="UP000244722">
    <property type="component" value="Unassembled WGS sequence"/>
</dbReference>
<evidence type="ECO:0000256" key="1">
    <source>
        <dbReference type="SAM" id="MobiDB-lite"/>
    </source>
</evidence>
<gene>
    <name evidence="3" type="ORF">B9Z19DRAFT_1121716</name>
</gene>
<dbReference type="Pfam" id="PF20662">
    <property type="entry name" value="COG4_C"/>
    <property type="match status" value="1"/>
</dbReference>
<organism evidence="3 4">
    <name type="scientific">Tuber borchii</name>
    <name type="common">White truffle</name>
    <dbReference type="NCBI Taxonomy" id="42251"/>
    <lineage>
        <taxon>Eukaryota</taxon>
        <taxon>Fungi</taxon>
        <taxon>Dikarya</taxon>
        <taxon>Ascomycota</taxon>
        <taxon>Pezizomycotina</taxon>
        <taxon>Pezizomycetes</taxon>
        <taxon>Pezizales</taxon>
        <taxon>Tuberaceae</taxon>
        <taxon>Tuber</taxon>
    </lineage>
</organism>
<comment type="caution">
    <text evidence="3">The sequence shown here is derived from an EMBL/GenBank/DDBJ whole genome shotgun (WGS) entry which is preliminary data.</text>
</comment>
<name>A0A2T7A256_TUBBO</name>
<protein>
    <recommendedName>
        <fullName evidence="2">Conserved oligomeric Golgi complex subunit 4 C-terminal domain-containing protein</fullName>
    </recommendedName>
</protein>
<evidence type="ECO:0000259" key="2">
    <source>
        <dbReference type="Pfam" id="PF20662"/>
    </source>
</evidence>
<feature type="region of interest" description="Disordered" evidence="1">
    <location>
        <begin position="250"/>
        <end position="279"/>
    </location>
</feature>
<evidence type="ECO:0000313" key="3">
    <source>
        <dbReference type="EMBL" id="PUU81814.1"/>
    </source>
</evidence>
<dbReference type="Gene3D" id="1.20.58.1970">
    <property type="match status" value="1"/>
</dbReference>
<accession>A0A2T7A256</accession>
<dbReference type="OrthoDB" id="47059at2759"/>
<dbReference type="EMBL" id="NESQ01000039">
    <property type="protein sequence ID" value="PUU81814.1"/>
    <property type="molecule type" value="Genomic_DNA"/>
</dbReference>
<dbReference type="AlphaFoldDB" id="A0A2T7A256"/>
<dbReference type="STRING" id="42251.A0A2T7A256"/>
<sequence>MTPATTTRNGHNHKAHDRNPYNSDNGSHNGEDHLLPPPLNVNSCTTVEEIHALLTHLTTQDALRTFLLKQSELEHSLYELRLDVSTPKHTSSGGQRAIKDDALPCGNYCADGETAVSFWLRVGKILQEIIHGEFAEAIVPSVEVSDLPSVTLESAAELLCGLFLREFEHAAGAGDGQNVARLFNLVLPQELGSRDTLGAKRQAAADGAGGLGAFCYVNAVTRLLQHIANRVEPHGKLVERDERSIDGKSYMPSTRGLLGGPPASGSLVPSRSADRNGENANVDVREADILLSEIGPLSFKANHGIMVCFNQVVKSKLRPLLAEAFRDVEYLISPEAGWGALMAPYKRILTEKVFDKLLDATVSYLSKSPEKRRGYAGRISELGAIRLGSDVAVVVDAVVRGGLYRVRDALARSS</sequence>
<dbReference type="PANTHER" id="PTHR24016:SF0">
    <property type="entry name" value="CONSERVED OLIGOMERIC GOLGI COMPLEX SUBUNIT 4"/>
    <property type="match status" value="1"/>
</dbReference>
<feature type="domain" description="Conserved oligomeric Golgi complex subunit 4 C-terminal" evidence="2">
    <location>
        <begin position="302"/>
        <end position="412"/>
    </location>
</feature>
<reference evidence="3 4" key="1">
    <citation type="submission" date="2017-04" db="EMBL/GenBank/DDBJ databases">
        <title>Draft genome sequence of Tuber borchii Vittad., a whitish edible truffle.</title>
        <authorList>
            <consortium name="DOE Joint Genome Institute"/>
            <person name="Murat C."/>
            <person name="Kuo A."/>
            <person name="Barry K.W."/>
            <person name="Clum A."/>
            <person name="Dockter R.B."/>
            <person name="Fauchery L."/>
            <person name="Iotti M."/>
            <person name="Kohler A."/>
            <person name="Labutti K."/>
            <person name="Lindquist E.A."/>
            <person name="Lipzen A."/>
            <person name="Ohm R.A."/>
            <person name="Wang M."/>
            <person name="Grigoriev I.V."/>
            <person name="Zambonelli A."/>
            <person name="Martin F.M."/>
        </authorList>
    </citation>
    <scope>NUCLEOTIDE SEQUENCE [LARGE SCALE GENOMIC DNA]</scope>
    <source>
        <strain evidence="3 4">Tbo3840</strain>
    </source>
</reference>
<evidence type="ECO:0000313" key="4">
    <source>
        <dbReference type="Proteomes" id="UP000244722"/>
    </source>
</evidence>
<proteinExistence type="predicted"/>
<feature type="compositionally biased region" description="Low complexity" evidence="1">
    <location>
        <begin position="260"/>
        <end position="270"/>
    </location>
</feature>